<feature type="domain" description="Multidrug resistance protein MdtA-like barrel-sandwich hybrid" evidence="7">
    <location>
        <begin position="86"/>
        <end position="241"/>
    </location>
</feature>
<dbReference type="Pfam" id="PF25917">
    <property type="entry name" value="BSH_RND"/>
    <property type="match status" value="1"/>
</dbReference>
<feature type="region of interest" description="Disordered" evidence="5">
    <location>
        <begin position="410"/>
        <end position="432"/>
    </location>
</feature>
<keyword evidence="3 4" id="KW-0175">Coiled coil</keyword>
<dbReference type="SUPFAM" id="SSF111369">
    <property type="entry name" value="HlyD-like secretion proteins"/>
    <property type="match status" value="1"/>
</dbReference>
<dbReference type="InterPro" id="IPR058792">
    <property type="entry name" value="Beta-barrel_RND_2"/>
</dbReference>
<dbReference type="AlphaFoldDB" id="A0A2S9K6Z9"/>
<dbReference type="InterPro" id="IPR058625">
    <property type="entry name" value="MdtA-like_BSH"/>
</dbReference>
<dbReference type="EMBL" id="PVLQ01000015">
    <property type="protein sequence ID" value="PRD66239.1"/>
    <property type="molecule type" value="Genomic_DNA"/>
</dbReference>
<dbReference type="PANTHER" id="PTHR32347:SF14">
    <property type="entry name" value="EFFLUX SYSTEM COMPONENT YKNX-RELATED"/>
    <property type="match status" value="1"/>
</dbReference>
<dbReference type="PANTHER" id="PTHR32347">
    <property type="entry name" value="EFFLUX SYSTEM COMPONENT YKNX-RELATED"/>
    <property type="match status" value="1"/>
</dbReference>
<evidence type="ECO:0000259" key="8">
    <source>
        <dbReference type="Pfam" id="PF25954"/>
    </source>
</evidence>
<evidence type="ECO:0000256" key="2">
    <source>
        <dbReference type="ARBA" id="ARBA00009477"/>
    </source>
</evidence>
<keyword evidence="10" id="KW-1185">Reference proteome</keyword>
<keyword evidence="6" id="KW-0472">Membrane</keyword>
<evidence type="ECO:0000256" key="1">
    <source>
        <dbReference type="ARBA" id="ARBA00004196"/>
    </source>
</evidence>
<evidence type="ECO:0000313" key="10">
    <source>
        <dbReference type="Proteomes" id="UP000238589"/>
    </source>
</evidence>
<comment type="caution">
    <text evidence="9">The sequence shown here is derived from an EMBL/GenBank/DDBJ whole genome shotgun (WGS) entry which is preliminary data.</text>
</comment>
<keyword evidence="6" id="KW-1133">Transmembrane helix</keyword>
<feature type="transmembrane region" description="Helical" evidence="6">
    <location>
        <begin position="32"/>
        <end position="50"/>
    </location>
</feature>
<evidence type="ECO:0000259" key="7">
    <source>
        <dbReference type="Pfam" id="PF25917"/>
    </source>
</evidence>
<protein>
    <submittedName>
        <fullName evidence="9">Efflux RND transporter periplasmic adaptor subunit</fullName>
    </submittedName>
</protein>
<evidence type="ECO:0000256" key="3">
    <source>
        <dbReference type="ARBA" id="ARBA00023054"/>
    </source>
</evidence>
<comment type="similarity">
    <text evidence="2">Belongs to the membrane fusion protein (MFP) (TC 8.A.1) family.</text>
</comment>
<dbReference type="GO" id="GO:0030313">
    <property type="term" value="C:cell envelope"/>
    <property type="evidence" value="ECO:0007669"/>
    <property type="project" value="UniProtKB-SubCell"/>
</dbReference>
<evidence type="ECO:0000256" key="6">
    <source>
        <dbReference type="SAM" id="Phobius"/>
    </source>
</evidence>
<comment type="subcellular location">
    <subcellularLocation>
        <location evidence="1">Cell envelope</location>
    </subcellularLocation>
</comment>
<name>A0A2S9K6Z9_9BURK</name>
<evidence type="ECO:0000256" key="5">
    <source>
        <dbReference type="SAM" id="MobiDB-lite"/>
    </source>
</evidence>
<dbReference type="Pfam" id="PF25954">
    <property type="entry name" value="Beta-barrel_RND_2"/>
    <property type="match status" value="1"/>
</dbReference>
<dbReference type="GO" id="GO:0016020">
    <property type="term" value="C:membrane"/>
    <property type="evidence" value="ECO:0007669"/>
    <property type="project" value="InterPro"/>
</dbReference>
<sequence>MTTPDASAPSTPDPVAQLLGNDRPPRGWRRPFWWVLALVLLALAAGLYYWSGRQAQQARPAYVTEPVGRGDLTLTVSANGTVQPTRSVNIGSELSGTVRRVSVDVNDKVKQGQLLVELDTAKLSDQVSRSRAALAAAQAQLALATATLKESQASLARLEEVARLSGGKVPSAAELDAGRAALDRARASEDSARAGIKQARATLSTDETNLSKASIRSPIEGIVLSRAVEPGNAVAASLQAVTLMTIAEDLRRMRVEVSVDEADVGAVQVGQKARFSVGAYPTRQYPAEVTRVAFGPTKTDNVVTYTTYLEVDNQDLSLRPGMTASANIVATERQGVLLVPNTALRFTPVNGQAQGGGVLSMMMPRPPTSARKTARADSKAGAKKVWVLRQGQPVAVAVEAGISDGRMTEVVGGELKEGDQVITDQRGSGGKP</sequence>
<dbReference type="Gene3D" id="2.40.50.100">
    <property type="match status" value="1"/>
</dbReference>
<feature type="domain" description="CusB-like beta-barrel" evidence="8">
    <location>
        <begin position="255"/>
        <end position="330"/>
    </location>
</feature>
<keyword evidence="6" id="KW-0812">Transmembrane</keyword>
<dbReference type="Proteomes" id="UP000238589">
    <property type="component" value="Unassembled WGS sequence"/>
</dbReference>
<proteinExistence type="inferred from homology"/>
<organism evidence="9 10">
    <name type="scientific">Malikia granosa</name>
    <dbReference type="NCBI Taxonomy" id="263067"/>
    <lineage>
        <taxon>Bacteria</taxon>
        <taxon>Pseudomonadati</taxon>
        <taxon>Pseudomonadota</taxon>
        <taxon>Betaproteobacteria</taxon>
        <taxon>Burkholderiales</taxon>
        <taxon>Comamonadaceae</taxon>
        <taxon>Malikia</taxon>
    </lineage>
</organism>
<dbReference type="NCBIfam" id="TIGR01730">
    <property type="entry name" value="RND_mfp"/>
    <property type="match status" value="1"/>
</dbReference>
<dbReference type="RefSeq" id="WP_105747544.1">
    <property type="nucleotide sequence ID" value="NZ_PVLQ01000015.1"/>
</dbReference>
<dbReference type="Gene3D" id="2.40.30.170">
    <property type="match status" value="1"/>
</dbReference>
<evidence type="ECO:0000256" key="4">
    <source>
        <dbReference type="SAM" id="Coils"/>
    </source>
</evidence>
<gene>
    <name evidence="9" type="ORF">C6P64_05255</name>
</gene>
<dbReference type="InterPro" id="IPR006143">
    <property type="entry name" value="RND_pump_MFP"/>
</dbReference>
<evidence type="ECO:0000313" key="9">
    <source>
        <dbReference type="EMBL" id="PRD66239.1"/>
    </source>
</evidence>
<reference evidence="9 10" key="1">
    <citation type="submission" date="2018-03" db="EMBL/GenBank/DDBJ databases">
        <title>Comparative genomics illustrates the genes involved in a hyperalkaliphilic mechanisms of Serpentinomonas isolated from highly-alkaline calcium-rich serpentinized springs.</title>
        <authorList>
            <person name="Suzuki S."/>
            <person name="Ishii S."/>
            <person name="Walworth N."/>
            <person name="Bird L."/>
            <person name="Kuenen J.G."/>
            <person name="Nealson K.H."/>
        </authorList>
    </citation>
    <scope>NUCLEOTIDE SEQUENCE [LARGE SCALE GENOMIC DNA]</scope>
    <source>
        <strain evidence="9 10">P1</strain>
    </source>
</reference>
<dbReference type="InterPro" id="IPR050465">
    <property type="entry name" value="UPF0194_transport"/>
</dbReference>
<accession>A0A2S9K6Z9</accession>
<dbReference type="OrthoDB" id="9784484at2"/>
<feature type="coiled-coil region" evidence="4">
    <location>
        <begin position="134"/>
        <end position="161"/>
    </location>
</feature>
<dbReference type="GO" id="GO:0022857">
    <property type="term" value="F:transmembrane transporter activity"/>
    <property type="evidence" value="ECO:0007669"/>
    <property type="project" value="InterPro"/>
</dbReference>
<dbReference type="Gene3D" id="1.10.287.470">
    <property type="entry name" value="Helix hairpin bin"/>
    <property type="match status" value="1"/>
</dbReference>